<feature type="chain" id="PRO_5043589163" evidence="1">
    <location>
        <begin position="29"/>
        <end position="217"/>
    </location>
</feature>
<reference evidence="3" key="1">
    <citation type="submission" date="2023-08" db="EMBL/GenBank/DDBJ databases">
        <title>Reintroducing virulent viruses to syntetic microbiomes.</title>
        <authorList>
            <person name="Wilde J."/>
            <person name="Boyes R."/>
            <person name="Robinson A.V."/>
            <person name="Daisley B.A."/>
            <person name="Allen-Vercoe E."/>
        </authorList>
    </citation>
    <scope>NUCLEOTIDE SEQUENCE</scope>
    <source>
        <strain evidence="3">225I_12FAA</strain>
    </source>
</reference>
<evidence type="ECO:0000256" key="1">
    <source>
        <dbReference type="SAM" id="SignalP"/>
    </source>
</evidence>
<dbReference type="EMBL" id="JAVSNH010000001">
    <property type="protein sequence ID" value="MDT4510170.1"/>
    <property type="molecule type" value="Genomic_DNA"/>
</dbReference>
<protein>
    <submittedName>
        <fullName evidence="3">Porin family protein</fullName>
    </submittedName>
</protein>
<evidence type="ECO:0000259" key="2">
    <source>
        <dbReference type="Pfam" id="PF13568"/>
    </source>
</evidence>
<evidence type="ECO:0000313" key="4">
    <source>
        <dbReference type="Proteomes" id="UP001266995"/>
    </source>
</evidence>
<feature type="signal peptide" evidence="1">
    <location>
        <begin position="1"/>
        <end position="28"/>
    </location>
</feature>
<gene>
    <name evidence="3" type="ORF">RO785_04140</name>
</gene>
<comment type="caution">
    <text evidence="3">The sequence shown here is derived from an EMBL/GenBank/DDBJ whole genome shotgun (WGS) entry which is preliminary data.</text>
</comment>
<organism evidence="3 4">
    <name type="scientific">Bacteroides cellulosilyticus</name>
    <dbReference type="NCBI Taxonomy" id="246787"/>
    <lineage>
        <taxon>Bacteria</taxon>
        <taxon>Pseudomonadati</taxon>
        <taxon>Bacteroidota</taxon>
        <taxon>Bacteroidia</taxon>
        <taxon>Bacteroidales</taxon>
        <taxon>Bacteroidaceae</taxon>
        <taxon>Bacteroides</taxon>
    </lineage>
</organism>
<dbReference type="AlphaFoldDB" id="A0AAW8VD89"/>
<keyword evidence="1" id="KW-0732">Signal</keyword>
<proteinExistence type="predicted"/>
<accession>A0AAW8VD89</accession>
<feature type="domain" description="Outer membrane protein beta-barrel" evidence="2">
    <location>
        <begin position="28"/>
        <end position="196"/>
    </location>
</feature>
<evidence type="ECO:0000313" key="3">
    <source>
        <dbReference type="EMBL" id="MDT4510170.1"/>
    </source>
</evidence>
<dbReference type="Pfam" id="PF13568">
    <property type="entry name" value="OMP_b-brl_2"/>
    <property type="match status" value="1"/>
</dbReference>
<dbReference type="InterPro" id="IPR025665">
    <property type="entry name" value="Beta-barrel_OMP_2"/>
</dbReference>
<dbReference type="Proteomes" id="UP001266995">
    <property type="component" value="Unassembled WGS sequence"/>
</dbReference>
<name>A0AAW8VD89_9BACE</name>
<sequence length="217" mass="24394">METKTLFTMKKLFITMCLLSMISSLSYAQNLRYGFTGGVNLSKPTGDVEPDGVRAGLLLGVKGELEIPAIKGLYTEFGLQLSTKAHKSGLVIGFENEYLQSTTDINYLNIPIHIGYKIKCSESISFLVNAGPYFGVGMWGKQKFYRDEKKYHSASDIFSGEYGYKRFDYGCGFNIGVEYAKHFQLTLGADWGLKDICKKSSYKYRNRSFTISLGYIL</sequence>
<dbReference type="RefSeq" id="WP_195424871.1">
    <property type="nucleotide sequence ID" value="NZ_CAXSKE010000032.1"/>
</dbReference>